<dbReference type="RefSeq" id="WP_208925555.1">
    <property type="nucleotide sequence ID" value="NZ_LK996017.1"/>
</dbReference>
<evidence type="ECO:0000256" key="2">
    <source>
        <dbReference type="ARBA" id="ARBA00023277"/>
    </source>
</evidence>
<dbReference type="GO" id="GO:0005996">
    <property type="term" value="P:monosaccharide metabolic process"/>
    <property type="evidence" value="ECO:0007669"/>
    <property type="project" value="InterPro"/>
</dbReference>
<dbReference type="Gene3D" id="3.40.50.10940">
    <property type="match status" value="1"/>
</dbReference>
<dbReference type="SUPFAM" id="SSF50443">
    <property type="entry name" value="FucI/AraA C-terminal domain-like"/>
    <property type="match status" value="1"/>
</dbReference>
<dbReference type="EC" id="5.3.1.25" evidence="3"/>
<protein>
    <submittedName>
        <fullName evidence="3">L-fucose isomerase 2 domain protein</fullName>
        <ecNumber evidence="3">5.3.1.25</ecNumber>
    </submittedName>
</protein>
<keyword evidence="1 3" id="KW-0413">Isomerase</keyword>
<dbReference type="PANTHER" id="PTHR36120">
    <property type="entry name" value="FUCOSE ISOMERASE"/>
    <property type="match status" value="1"/>
</dbReference>
<accession>A0A098AY59</accession>
<dbReference type="InterPro" id="IPR038583">
    <property type="entry name" value="AraA_N_sf"/>
</dbReference>
<dbReference type="InterPro" id="IPR004216">
    <property type="entry name" value="Fuc/Ara_isomerase_C"/>
</dbReference>
<keyword evidence="2" id="KW-0119">Carbohydrate metabolism</keyword>
<dbReference type="InterPro" id="IPR009015">
    <property type="entry name" value="Fucose_isomerase_N/cen_sf"/>
</dbReference>
<dbReference type="PATRIC" id="fig|49338.4.peg.1794"/>
<dbReference type="SUPFAM" id="SSF53743">
    <property type="entry name" value="FucI/AraA N-terminal and middle domains"/>
    <property type="match status" value="1"/>
</dbReference>
<proteinExistence type="predicted"/>
<dbReference type="AlphaFoldDB" id="A0A098AY59"/>
<dbReference type="GO" id="GO:0005737">
    <property type="term" value="C:cytoplasm"/>
    <property type="evidence" value="ECO:0007669"/>
    <property type="project" value="InterPro"/>
</dbReference>
<sequence>MIKSSSKIGLAFFVRPQFDVDLAKNFFNKVQDSLKEAGIATQVFELPVSTDAEALSLAESVNSHQDLHGLIVVQGTFCDASLILNLASNINLPIMIWATKEQPTGGRLSLNSFCGLNLGAHTLVNAGIKFKGVYGSPGSPAVMKKVTSFARAAGAVKWLKGKRIGLFGHRPSGYYPSNFNEILLRKQFGITVEYLSLSEVFSLAQKMEIKDIQPFINTLVGVEGLEMVSTSKSVQAYLALKELIAQKALDAVAVECWPEFMAGFGGAVCYALSRLNDEGIVAACEADVNGAVTMLLGSYLSSQANFIADLVGAEEEQNQLIFWHCGNGPLSLAAPGTNPVAGVHPNRKTPLAMYFPLKGGPVTVSRLSSDHNGNLRLFLGSGTGIETDLLYSGNSLPIQISGSVEETLDTILCEGIEHHYIVTYGDLTSEFREIAELLGLRMITF</sequence>
<name>A0A098AY59_DESHA</name>
<dbReference type="PANTHER" id="PTHR36120:SF1">
    <property type="entry name" value="L-FUCOSE ISOMERASE C-TERMINAL DOMAIN-CONTAINING PROTEIN"/>
    <property type="match status" value="1"/>
</dbReference>
<dbReference type="GO" id="GO:0008736">
    <property type="term" value="F:L-fucose isomerase activity"/>
    <property type="evidence" value="ECO:0007669"/>
    <property type="project" value="UniProtKB-EC"/>
</dbReference>
<gene>
    <name evidence="3" type="ORF">DPCES_1671</name>
</gene>
<reference evidence="3" key="1">
    <citation type="submission" date="2014-07" db="EMBL/GenBank/DDBJ databases">
        <authorList>
            <person name="Hornung V.Bastian."/>
        </authorList>
    </citation>
    <scope>NUCLEOTIDE SEQUENCE</scope>
    <source>
        <strain evidence="3">PCE-S</strain>
    </source>
</reference>
<evidence type="ECO:0000313" key="3">
    <source>
        <dbReference type="EMBL" id="CDX01558.1"/>
    </source>
</evidence>
<dbReference type="EMBL" id="LK996017">
    <property type="protein sequence ID" value="CDX01558.1"/>
    <property type="molecule type" value="Genomic_DNA"/>
</dbReference>
<evidence type="ECO:0000256" key="1">
    <source>
        <dbReference type="ARBA" id="ARBA00023235"/>
    </source>
</evidence>
<dbReference type="CDD" id="cd00578">
    <property type="entry name" value="L-fuc_L-ara-isomerases"/>
    <property type="match status" value="1"/>
</dbReference>
<organism evidence="3">
    <name type="scientific">Desulfitobacterium hafniense</name>
    <name type="common">Desulfitobacterium frappieri</name>
    <dbReference type="NCBI Taxonomy" id="49338"/>
    <lineage>
        <taxon>Bacteria</taxon>
        <taxon>Bacillati</taxon>
        <taxon>Bacillota</taxon>
        <taxon>Clostridia</taxon>
        <taxon>Eubacteriales</taxon>
        <taxon>Desulfitobacteriaceae</taxon>
        <taxon>Desulfitobacterium</taxon>
    </lineage>
</organism>